<accession>A0A364L9I2</accession>
<evidence type="ECO:0008006" key="6">
    <source>
        <dbReference type="Google" id="ProtNLM"/>
    </source>
</evidence>
<evidence type="ECO:0000313" key="4">
    <source>
        <dbReference type="EMBL" id="RAO72433.1"/>
    </source>
</evidence>
<dbReference type="GeneID" id="63797659"/>
<dbReference type="PROSITE" id="PS50297">
    <property type="entry name" value="ANK_REP_REGION"/>
    <property type="match status" value="2"/>
</dbReference>
<feature type="repeat" description="ANK" evidence="3">
    <location>
        <begin position="271"/>
        <end position="303"/>
    </location>
</feature>
<name>A0A364L9I2_TALAM</name>
<gene>
    <name evidence="4" type="ORF">BHQ10_008445</name>
</gene>
<evidence type="ECO:0000256" key="1">
    <source>
        <dbReference type="ARBA" id="ARBA00022737"/>
    </source>
</evidence>
<dbReference type="Proteomes" id="UP000249363">
    <property type="component" value="Unassembled WGS sequence"/>
</dbReference>
<reference evidence="4 5" key="1">
    <citation type="journal article" date="2017" name="Biotechnol. Biofuels">
        <title>Differential beta-glucosidase expression as a function of carbon source availability in Talaromyces amestolkiae: a genomic and proteomic approach.</title>
        <authorList>
            <person name="de Eugenio L.I."/>
            <person name="Mendez-Liter J.A."/>
            <person name="Nieto-Dominguez M."/>
            <person name="Alonso L."/>
            <person name="Gil-Munoz J."/>
            <person name="Barriuso J."/>
            <person name="Prieto A."/>
            <person name="Martinez M.J."/>
        </authorList>
    </citation>
    <scope>NUCLEOTIDE SEQUENCE [LARGE SCALE GENOMIC DNA]</scope>
    <source>
        <strain evidence="4 5">CIB</strain>
    </source>
</reference>
<feature type="repeat" description="ANK" evidence="3">
    <location>
        <begin position="339"/>
        <end position="371"/>
    </location>
</feature>
<dbReference type="AlphaFoldDB" id="A0A364L9I2"/>
<dbReference type="OrthoDB" id="539213at2759"/>
<sequence>MDPTLAALPCDLIYMVADYLETLDLCNFAATSPRNWAILQDTCHKEALRVAGPTPEDYEKFRANRGHGFLTLINMERTNIFWKRRSLLIKAVSYGRLNIARSFLDHGIDPNSYNIHGKRLLNFAVILYRLPRRAVEYTNSARRPLPLGENSSGAYEMIELLLSYGADPSLSDVDDPNTTPLALATESGMSPHVCLLIKNGAYVNQRGVLGKICSSCNMQALQCAIDAGAMLDTLRSEGVSLLYLAAENEDVEILEYLLKAGLGSQVNEVHRGRTPLIRAIETENEHNVLSLLEHGADPNALHPTTNQSALQLACEFMLPSTSVNALIQAGADINHEDTFGLRALHVAVIKGQAGTVRAILESGKPFDITARDLDGHTALEYAMMPVGFRDSTREIIQMLLIAEARARIEDDSR</sequence>
<keyword evidence="2 3" id="KW-0040">ANK repeat</keyword>
<evidence type="ECO:0000256" key="3">
    <source>
        <dbReference type="PROSITE-ProRule" id="PRU00023"/>
    </source>
</evidence>
<dbReference type="RefSeq" id="XP_040736947.1">
    <property type="nucleotide sequence ID" value="XM_040881251.1"/>
</dbReference>
<keyword evidence="1" id="KW-0677">Repeat</keyword>
<dbReference type="Pfam" id="PF12796">
    <property type="entry name" value="Ank_2"/>
    <property type="match status" value="1"/>
</dbReference>
<dbReference type="SMART" id="SM00248">
    <property type="entry name" value="ANK"/>
    <property type="match status" value="8"/>
</dbReference>
<dbReference type="PANTHER" id="PTHR24198:SF165">
    <property type="entry name" value="ANKYRIN REPEAT-CONTAINING PROTEIN-RELATED"/>
    <property type="match status" value="1"/>
</dbReference>
<organism evidence="4 5">
    <name type="scientific">Talaromyces amestolkiae</name>
    <dbReference type="NCBI Taxonomy" id="1196081"/>
    <lineage>
        <taxon>Eukaryota</taxon>
        <taxon>Fungi</taxon>
        <taxon>Dikarya</taxon>
        <taxon>Ascomycota</taxon>
        <taxon>Pezizomycotina</taxon>
        <taxon>Eurotiomycetes</taxon>
        <taxon>Eurotiomycetidae</taxon>
        <taxon>Eurotiales</taxon>
        <taxon>Trichocomaceae</taxon>
        <taxon>Talaromyces</taxon>
        <taxon>Talaromyces sect. Talaromyces</taxon>
    </lineage>
</organism>
<dbReference type="PROSITE" id="PS50088">
    <property type="entry name" value="ANK_REPEAT"/>
    <property type="match status" value="4"/>
</dbReference>
<dbReference type="STRING" id="1196081.A0A364L9I2"/>
<evidence type="ECO:0000256" key="2">
    <source>
        <dbReference type="ARBA" id="ARBA00023043"/>
    </source>
</evidence>
<proteinExistence type="predicted"/>
<dbReference type="EMBL" id="MIKG01000019">
    <property type="protein sequence ID" value="RAO72433.1"/>
    <property type="molecule type" value="Genomic_DNA"/>
</dbReference>
<dbReference type="Pfam" id="PF13857">
    <property type="entry name" value="Ank_5"/>
    <property type="match status" value="1"/>
</dbReference>
<dbReference type="Gene3D" id="1.25.40.20">
    <property type="entry name" value="Ankyrin repeat-containing domain"/>
    <property type="match status" value="2"/>
</dbReference>
<feature type="repeat" description="ANK" evidence="3">
    <location>
        <begin position="237"/>
        <end position="269"/>
    </location>
</feature>
<dbReference type="PANTHER" id="PTHR24198">
    <property type="entry name" value="ANKYRIN REPEAT AND PROTEIN KINASE DOMAIN-CONTAINING PROTEIN"/>
    <property type="match status" value="1"/>
</dbReference>
<keyword evidence="5" id="KW-1185">Reference proteome</keyword>
<dbReference type="InterPro" id="IPR002110">
    <property type="entry name" value="Ankyrin_rpt"/>
</dbReference>
<evidence type="ECO:0000313" key="5">
    <source>
        <dbReference type="Proteomes" id="UP000249363"/>
    </source>
</evidence>
<dbReference type="SUPFAM" id="SSF48403">
    <property type="entry name" value="Ankyrin repeat"/>
    <property type="match status" value="2"/>
</dbReference>
<comment type="caution">
    <text evidence="4">The sequence shown here is derived from an EMBL/GenBank/DDBJ whole genome shotgun (WGS) entry which is preliminary data.</text>
</comment>
<dbReference type="InterPro" id="IPR036770">
    <property type="entry name" value="Ankyrin_rpt-contain_sf"/>
</dbReference>
<feature type="repeat" description="ANK" evidence="3">
    <location>
        <begin position="305"/>
        <end position="338"/>
    </location>
</feature>
<protein>
    <recommendedName>
        <fullName evidence="6">F-box domain-containing protein</fullName>
    </recommendedName>
</protein>